<keyword evidence="5" id="KW-1133">Transmembrane helix</keyword>
<evidence type="ECO:0000256" key="1">
    <source>
        <dbReference type="ARBA" id="ARBA00004162"/>
    </source>
</evidence>
<evidence type="ECO:0000256" key="4">
    <source>
        <dbReference type="ARBA" id="ARBA00022692"/>
    </source>
</evidence>
<evidence type="ECO:0000256" key="2">
    <source>
        <dbReference type="ARBA" id="ARBA00005811"/>
    </source>
</evidence>
<proteinExistence type="inferred from homology"/>
<dbReference type="InterPro" id="IPR003400">
    <property type="entry name" value="ExbD"/>
</dbReference>
<keyword evidence="6" id="KW-0472">Membrane</keyword>
<evidence type="ECO:0000313" key="8">
    <source>
        <dbReference type="EMBL" id="MBK1668809.1"/>
    </source>
</evidence>
<dbReference type="Proteomes" id="UP001296873">
    <property type="component" value="Unassembled WGS sequence"/>
</dbReference>
<evidence type="ECO:0000256" key="6">
    <source>
        <dbReference type="ARBA" id="ARBA00023136"/>
    </source>
</evidence>
<accession>A0ABS1DFZ4</accession>
<gene>
    <name evidence="8" type="ORF">CKO28_12285</name>
</gene>
<dbReference type="EMBL" id="NRRL01000031">
    <property type="protein sequence ID" value="MBK1668809.1"/>
    <property type="molecule type" value="Genomic_DNA"/>
</dbReference>
<sequence length="134" mass="14318">MKLRRPPRRSAPENTIPLINVVFLLLIFFMLAGKLGQQDPFDLTPPSSESARAPTGRPVTVYVGPDGKTALGNQVMALDALETAVRAGLGEGETVVRLKSDKAAEANRVIAVMDALRRAGVARVTLLTTVPDGR</sequence>
<evidence type="ECO:0000256" key="5">
    <source>
        <dbReference type="ARBA" id="ARBA00022989"/>
    </source>
</evidence>
<evidence type="ECO:0000256" key="7">
    <source>
        <dbReference type="RuleBase" id="RU003879"/>
    </source>
</evidence>
<evidence type="ECO:0008006" key="10">
    <source>
        <dbReference type="Google" id="ProtNLM"/>
    </source>
</evidence>
<dbReference type="PANTHER" id="PTHR30558">
    <property type="entry name" value="EXBD MEMBRANE COMPONENT OF PMF-DRIVEN MACROMOLECULE IMPORT SYSTEM"/>
    <property type="match status" value="1"/>
</dbReference>
<keyword evidence="4 7" id="KW-0812">Transmembrane</keyword>
<reference evidence="8 9" key="1">
    <citation type="journal article" date="2020" name="Microorganisms">
        <title>Osmotic Adaptation and Compatible Solute Biosynthesis of Phototrophic Bacteria as Revealed from Genome Analyses.</title>
        <authorList>
            <person name="Imhoff J.F."/>
            <person name="Rahn T."/>
            <person name="Kunzel S."/>
            <person name="Keller A."/>
            <person name="Neulinger S.C."/>
        </authorList>
    </citation>
    <scope>NUCLEOTIDE SEQUENCE [LARGE SCALE GENOMIC DNA]</scope>
    <source>
        <strain evidence="8 9">DSM 9895</strain>
    </source>
</reference>
<dbReference type="Pfam" id="PF02472">
    <property type="entry name" value="ExbD"/>
    <property type="match status" value="1"/>
</dbReference>
<keyword evidence="7" id="KW-0653">Protein transport</keyword>
<keyword evidence="7" id="KW-0813">Transport</keyword>
<keyword evidence="3" id="KW-1003">Cell membrane</keyword>
<dbReference type="RefSeq" id="WP_200341129.1">
    <property type="nucleotide sequence ID" value="NZ_NRRL01000031.1"/>
</dbReference>
<protein>
    <recommendedName>
        <fullName evidence="10">Biopolymer transporter ExbD</fullName>
    </recommendedName>
</protein>
<comment type="caution">
    <text evidence="8">The sequence shown here is derived from an EMBL/GenBank/DDBJ whole genome shotgun (WGS) entry which is preliminary data.</text>
</comment>
<evidence type="ECO:0000313" key="9">
    <source>
        <dbReference type="Proteomes" id="UP001296873"/>
    </source>
</evidence>
<comment type="subcellular location">
    <subcellularLocation>
        <location evidence="1">Cell membrane</location>
        <topology evidence="1">Single-pass membrane protein</topology>
    </subcellularLocation>
    <subcellularLocation>
        <location evidence="7">Cell membrane</location>
        <topology evidence="7">Single-pass type II membrane protein</topology>
    </subcellularLocation>
</comment>
<keyword evidence="9" id="KW-1185">Reference proteome</keyword>
<name>A0ABS1DFZ4_9PROT</name>
<dbReference type="PANTHER" id="PTHR30558:SF3">
    <property type="entry name" value="BIOPOLYMER TRANSPORT PROTEIN EXBD-RELATED"/>
    <property type="match status" value="1"/>
</dbReference>
<evidence type="ECO:0000256" key="3">
    <source>
        <dbReference type="ARBA" id="ARBA00022475"/>
    </source>
</evidence>
<dbReference type="Gene3D" id="3.30.420.270">
    <property type="match status" value="1"/>
</dbReference>
<organism evidence="8 9">
    <name type="scientific">Rhodovibrio sodomensis</name>
    <dbReference type="NCBI Taxonomy" id="1088"/>
    <lineage>
        <taxon>Bacteria</taxon>
        <taxon>Pseudomonadati</taxon>
        <taxon>Pseudomonadota</taxon>
        <taxon>Alphaproteobacteria</taxon>
        <taxon>Rhodospirillales</taxon>
        <taxon>Rhodovibrionaceae</taxon>
        <taxon>Rhodovibrio</taxon>
    </lineage>
</organism>
<comment type="similarity">
    <text evidence="2 7">Belongs to the ExbD/TolR family.</text>
</comment>